<dbReference type="RefSeq" id="XP_012190605.1">
    <property type="nucleotide sequence ID" value="XM_012335215.1"/>
</dbReference>
<reference evidence="2" key="1">
    <citation type="journal article" date="2013" name="Genome Announc.">
        <title>Draft genome sequence of the basidiomycetous yeast-like fungus Pseudozyma hubeiensis SY62, which produces an abundant amount of the biosurfactant mannosylerythritol lipids.</title>
        <authorList>
            <person name="Konishi M."/>
            <person name="Hatada Y."/>
            <person name="Horiuchi J."/>
        </authorList>
    </citation>
    <scope>NUCLEOTIDE SEQUENCE [LARGE SCALE GENOMIC DNA]</scope>
    <source>
        <strain evidence="2">SY62</strain>
    </source>
</reference>
<sequence length="80" mass="8906">MESLSMCLCHGVRMRWVSATMSRAMWMEMVVRVEGRNVGLLSTLMSAHGDGRTRRSSLVHDTLTSYVGPQFDSADAKRSA</sequence>
<dbReference type="GeneID" id="24109884"/>
<dbReference type="HOGENOM" id="CLU_2590776_0_0_1"/>
<dbReference type="AlphaFoldDB" id="R9P6H8"/>
<keyword evidence="2" id="KW-1185">Reference proteome</keyword>
<accession>R9P6H8</accession>
<evidence type="ECO:0000313" key="2">
    <source>
        <dbReference type="Proteomes" id="UP000014071"/>
    </source>
</evidence>
<dbReference type="EMBL" id="DF238808">
    <property type="protein sequence ID" value="GAC97018.1"/>
    <property type="molecule type" value="Genomic_DNA"/>
</dbReference>
<gene>
    <name evidence="1" type="ORF">PHSY_004602</name>
</gene>
<evidence type="ECO:0000313" key="1">
    <source>
        <dbReference type="EMBL" id="GAC97018.1"/>
    </source>
</evidence>
<name>R9P6H8_PSEHS</name>
<organism evidence="1 2">
    <name type="scientific">Pseudozyma hubeiensis (strain SY62)</name>
    <name type="common">Yeast</name>
    <dbReference type="NCBI Taxonomy" id="1305764"/>
    <lineage>
        <taxon>Eukaryota</taxon>
        <taxon>Fungi</taxon>
        <taxon>Dikarya</taxon>
        <taxon>Basidiomycota</taxon>
        <taxon>Ustilaginomycotina</taxon>
        <taxon>Ustilaginomycetes</taxon>
        <taxon>Ustilaginales</taxon>
        <taxon>Ustilaginaceae</taxon>
        <taxon>Pseudozyma</taxon>
    </lineage>
</organism>
<protein>
    <submittedName>
        <fullName evidence="1">Uncharacterized protein</fullName>
    </submittedName>
</protein>
<dbReference type="Proteomes" id="UP000014071">
    <property type="component" value="Unassembled WGS sequence"/>
</dbReference>
<proteinExistence type="predicted"/>